<evidence type="ECO:0000256" key="1">
    <source>
        <dbReference type="SAM" id="Phobius"/>
    </source>
</evidence>
<keyword evidence="1" id="KW-0472">Membrane</keyword>
<organism evidence="2 3">
    <name type="scientific">Longivirga aurantiaca</name>
    <dbReference type="NCBI Taxonomy" id="1837743"/>
    <lineage>
        <taxon>Bacteria</taxon>
        <taxon>Bacillati</taxon>
        <taxon>Actinomycetota</taxon>
        <taxon>Actinomycetes</taxon>
        <taxon>Sporichthyales</taxon>
        <taxon>Sporichthyaceae</taxon>
        <taxon>Longivirga</taxon>
    </lineage>
</organism>
<feature type="transmembrane region" description="Helical" evidence="1">
    <location>
        <begin position="33"/>
        <end position="54"/>
    </location>
</feature>
<proteinExistence type="predicted"/>
<evidence type="ECO:0000313" key="3">
    <source>
        <dbReference type="Proteomes" id="UP001596138"/>
    </source>
</evidence>
<gene>
    <name evidence="2" type="ORF">ACFQGU_02535</name>
</gene>
<feature type="transmembrane region" description="Helical" evidence="1">
    <location>
        <begin position="93"/>
        <end position="116"/>
    </location>
</feature>
<name>A0ABW1SXE9_9ACTN</name>
<feature type="transmembrane region" description="Helical" evidence="1">
    <location>
        <begin position="60"/>
        <end position="81"/>
    </location>
</feature>
<dbReference type="EMBL" id="JBHSTI010000002">
    <property type="protein sequence ID" value="MFC6236739.1"/>
    <property type="molecule type" value="Genomic_DNA"/>
</dbReference>
<keyword evidence="3" id="KW-1185">Reference proteome</keyword>
<evidence type="ECO:0000313" key="2">
    <source>
        <dbReference type="EMBL" id="MFC6236739.1"/>
    </source>
</evidence>
<keyword evidence="1" id="KW-0812">Transmembrane</keyword>
<comment type="caution">
    <text evidence="2">The sequence shown here is derived from an EMBL/GenBank/DDBJ whole genome shotgun (WGS) entry which is preliminary data.</text>
</comment>
<dbReference type="Proteomes" id="UP001596138">
    <property type="component" value="Unassembled WGS sequence"/>
</dbReference>
<keyword evidence="1" id="KW-1133">Transmembrane helix</keyword>
<protein>
    <submittedName>
        <fullName evidence="2">Uncharacterized protein</fullName>
    </submittedName>
</protein>
<dbReference type="RefSeq" id="WP_386763776.1">
    <property type="nucleotide sequence ID" value="NZ_JBHSTI010000002.1"/>
</dbReference>
<sequence length="230" mass="24680">MGSIRVRLGALWAAARGRYYPHGTRRRRTYREAALALFGLAVLVPVLAIGWVLLTSPGAGRALLVIVGAVLLAFGSLVVFAQLDRLQPGRAPWLKVVLAWILAAPGAVAGVVLLVADLLRGSGGAARLQAGEVLWAEMPNDEDRGATSKVRPVVVVADEGDSVLVRWFTSQDKSQRHGYVEFTTAMQKQAGLDGVGHSTWLSGEARPLPRSAFRDPVGRVPAEVLHRRPS</sequence>
<reference evidence="3" key="1">
    <citation type="journal article" date="2019" name="Int. J. Syst. Evol. Microbiol.">
        <title>The Global Catalogue of Microorganisms (GCM) 10K type strain sequencing project: providing services to taxonomists for standard genome sequencing and annotation.</title>
        <authorList>
            <consortium name="The Broad Institute Genomics Platform"/>
            <consortium name="The Broad Institute Genome Sequencing Center for Infectious Disease"/>
            <person name="Wu L."/>
            <person name="Ma J."/>
        </authorList>
    </citation>
    <scope>NUCLEOTIDE SEQUENCE [LARGE SCALE GENOMIC DNA]</scope>
    <source>
        <strain evidence="3">CGMCC 4.7317</strain>
    </source>
</reference>
<accession>A0ABW1SXE9</accession>